<dbReference type="InterPro" id="IPR048971">
    <property type="entry name" value="Apc1_3rd"/>
</dbReference>
<evidence type="ECO:0000313" key="10">
    <source>
        <dbReference type="EMBL" id="KAL0636281.1"/>
    </source>
</evidence>
<feature type="region of interest" description="Disordered" evidence="6">
    <location>
        <begin position="287"/>
        <end position="306"/>
    </location>
</feature>
<dbReference type="PANTHER" id="PTHR12827">
    <property type="entry name" value="MEIOTIC CHECKPOINT REGULATOR TSG24 FAMILY MEMBER"/>
    <property type="match status" value="1"/>
</dbReference>
<dbReference type="InterPro" id="IPR011989">
    <property type="entry name" value="ARM-like"/>
</dbReference>
<dbReference type="Pfam" id="PF21282">
    <property type="entry name" value="APC1_3rd"/>
    <property type="match status" value="1"/>
</dbReference>
<keyword evidence="3" id="KW-0677">Repeat</keyword>
<evidence type="ECO:0000256" key="4">
    <source>
        <dbReference type="ARBA" id="ARBA00022776"/>
    </source>
</evidence>
<name>A0ABR3GL59_9PEZI</name>
<evidence type="ECO:0000256" key="5">
    <source>
        <dbReference type="ARBA" id="ARBA00023306"/>
    </source>
</evidence>
<feature type="region of interest" description="Disordered" evidence="6">
    <location>
        <begin position="88"/>
        <end position="133"/>
    </location>
</feature>
<keyword evidence="4" id="KW-0498">Mitosis</keyword>
<dbReference type="InterPro" id="IPR049255">
    <property type="entry name" value="Apc1_N"/>
</dbReference>
<dbReference type="PANTHER" id="PTHR12827:SF3">
    <property type="entry name" value="ANAPHASE-PROMOTING COMPLEX SUBUNIT 1"/>
    <property type="match status" value="1"/>
</dbReference>
<dbReference type="InterPro" id="IPR024990">
    <property type="entry name" value="Apc1"/>
</dbReference>
<keyword evidence="5" id="KW-0131">Cell cycle</keyword>
<dbReference type="EMBL" id="JBBBZM010000053">
    <property type="protein sequence ID" value="KAL0636281.1"/>
    <property type="molecule type" value="Genomic_DNA"/>
</dbReference>
<feature type="domain" description="Anaphase-promoting complex subunit 1 beta-sandwich" evidence="9">
    <location>
        <begin position="1767"/>
        <end position="1846"/>
    </location>
</feature>
<evidence type="ECO:0000256" key="6">
    <source>
        <dbReference type="SAM" id="MobiDB-lite"/>
    </source>
</evidence>
<protein>
    <submittedName>
        <fullName evidence="10">Anaphase-promoting complex subunit 1</fullName>
    </submittedName>
</protein>
<sequence>MSRISSLGLHTPAALPYCITESLLPDPPPPNSYSWSTGLPHEELLVTGSAVIWSQGGVIRRVFRYDVEKEPVIQAVLTWFSSDDPQDAVVHAHGSTSPDDDGEGRYANGPEGNKRKSQDWPAGGSSKKRVSTWNSKSRTYAAQLGNFPKARGVGTGGMGGGAASTTGDLEDEGFIPGKVRALVVFLKTQAFVYFLSGTSHVIHLPFEVEYAMPAPHGLILQRKPPAPSLPPPGLFSTGNSFSARPIVHTTKDSPRLFSLTDPLLEVGLIVTSSNTPSTEDLIFISPSSELDPSIPEENSGSRFPSPANPEIIFAVTRNPERSQITIWNVRYIPQEPPTNAQRRAPSVSGTASRRRSSFGPGTGGTTPVTGGGPGSIASTSTAVGGGRDSLGPSDVASLPDLGDDFESGGKRSSRRVSSLVARADLSGNHDRQGRFSDVSGSLGASFGGPPMPPPPNNSMYLDHEQPVDDLLNELNMGALGIGMGGLGIYDGEGLRNEVLMTRLESYAFKSSPNEESDRRPARLPRVFTLHAPSSLAAAAAAGKGNGGKKVVLCIMNQEEGMLLLVTFLLQIHPSIPRGYSRRSSSKFGTVGVGYSPVVSNVEKRRGVLDAIKMEDHGTSRILILTDEGELNLYSPWGPTIRVVLPPTLTRWNTNVIGEDGSRRGSRKKGFARTLSTCPDKYERLEYSEPGGRVTVIDGDGVGHRISITLTPRETAIKTCLETCRVILGAGVGPAVGEWMWATWIEIGRWLGISSNPEPIGVGRQLKVPEVDEWKAFVVTLFLIAIPSLPEQKPPPRRKSAGFVRSASIVAAKEWEDLVVNEGEWGSRPEYLKSPAWSWMVEEEDDRIIAQMAQHTHATPKSRTAMGPAPEPRKMNEFIKECIFLARDFTKTPMGHAVQDELHTNETMVLEQLRKQGLACLLVALHLLREEWKLDVTMEGAGRRLCPVLRQLATWLGWREWVEEYMLEDVEMSAWKFDETRIPAGEVPLQPGKPQMIYDWLIGCLESKDQGPFMMLQDIIAVPVSSPTGSHYSTTSQYRARNPFSPPPMPPPLPIQKRVFARLTPRTRAITELYTTLTTPGSGDVDVVARMVELKMNTASMEKLPEGIAVPLREAIARCQEQPPTTWGVQALDLVGRKDLRMLIDPGKGRKEGGSKWQSAPTHEATRDVHSICNSTFENEVIGSYDHLAEHDRQAVSRLIFKEDRRTSDAAKLLTSNKPMVAKCIPEPHWSEQDTLNAQKEIAQHVVTRTLAVPPGRGLFNFSARIPLLTEKFPISSFSLHTVMKPSGTTVSADRAINSEEKVTWAFFHAGVAAGVSISREAKEIDTSWIVFNKPAELTNRHAGFLLGLGLNGHLKSIAKWHAFNYLTPKHTMVSIGLLLGLSASYLGTMDTTITKLLSVHVTRLLPPGSAELNLSSLTQTAGIMGIGLLYANTQHRRMSEVMLSEIEYVEVVDSCVPSDTLRDEGYRLAAGFALGFINLGSGKDLRGLHDMHLVERLLSLAVGSKKVSAVHVLDKATAGATIALALIYMKTNDEGLARKVDVPDTIHLFDYVRPDVFLLRTVAKNLIMWDAIDGSFAWVKRSLRPFLRGRYKLSGADVFRLDSEDLPFFNIVAGLCLCIGLKFAGSGNERVRDVLVHYLDQFIRLCSMPARNHDQKLTRATARNCQDLVALAASTVMAGTGDVIVFRRLRRLHGRVEADVTYGSHLAAHLAIGVLFMGNGSYTFGTGNLAVASLLCAFYPLFPNSVLDNRSHLQAFRHLWVLAAEARCLVARDVDTHRPCAIPITITLKNGEELYKTAPCLLPELDLVASVTTASPHHWTVVLDFVNNPQHLSSFQNAQTIYVHRRTAHASTSTVFQATLQALDETETNNSSLEWLLGLKAFSSLDKSEKALLLPPPIATTEGAATAAAAGGIQMSTFESNIVDTRLVLEKDSVSGANRDRLKGVKLLFAFCERMGEERGLWLTAESVDRLKAGVWTAFSGAAEGGDGL</sequence>
<dbReference type="Gene3D" id="1.25.10.10">
    <property type="entry name" value="Leucine-rich Repeat Variant"/>
    <property type="match status" value="3"/>
</dbReference>
<keyword evidence="11" id="KW-1185">Reference proteome</keyword>
<evidence type="ECO:0000256" key="2">
    <source>
        <dbReference type="ARBA" id="ARBA00022618"/>
    </source>
</evidence>
<comment type="caution">
    <text evidence="10">The sequence shown here is derived from an EMBL/GenBank/DDBJ whole genome shotgun (WGS) entry which is preliminary data.</text>
</comment>
<evidence type="ECO:0000256" key="1">
    <source>
        <dbReference type="ARBA" id="ARBA00010547"/>
    </source>
</evidence>
<reference evidence="10 11" key="1">
    <citation type="submission" date="2024-02" db="EMBL/GenBank/DDBJ databases">
        <title>Discinaceae phylogenomics.</title>
        <authorList>
            <person name="Dirks A.C."/>
            <person name="James T.Y."/>
        </authorList>
    </citation>
    <scope>NUCLEOTIDE SEQUENCE [LARGE SCALE GENOMIC DNA]</scope>
    <source>
        <strain evidence="10 11">ACD0624</strain>
    </source>
</reference>
<feature type="compositionally biased region" description="Polar residues" evidence="6">
    <location>
        <begin position="287"/>
        <end position="302"/>
    </location>
</feature>
<keyword evidence="2" id="KW-0132">Cell division</keyword>
<feature type="domain" description="Anaphase-promoting complex subunit 1 middle" evidence="8">
    <location>
        <begin position="1086"/>
        <end position="1139"/>
    </location>
</feature>
<organism evidence="10 11">
    <name type="scientific">Discina gigas</name>
    <dbReference type="NCBI Taxonomy" id="1032678"/>
    <lineage>
        <taxon>Eukaryota</taxon>
        <taxon>Fungi</taxon>
        <taxon>Dikarya</taxon>
        <taxon>Ascomycota</taxon>
        <taxon>Pezizomycotina</taxon>
        <taxon>Pezizomycetes</taxon>
        <taxon>Pezizales</taxon>
        <taxon>Discinaceae</taxon>
        <taxon>Discina</taxon>
    </lineage>
</organism>
<feature type="region of interest" description="Disordered" evidence="6">
    <location>
        <begin position="335"/>
        <end position="457"/>
    </location>
</feature>
<evidence type="ECO:0000313" key="11">
    <source>
        <dbReference type="Proteomes" id="UP001447188"/>
    </source>
</evidence>
<dbReference type="InterPro" id="IPR046794">
    <property type="entry name" value="Apc1_MidN"/>
</dbReference>
<accession>A0ABR3GL59</accession>
<dbReference type="Proteomes" id="UP001447188">
    <property type="component" value="Unassembled WGS sequence"/>
</dbReference>
<feature type="compositionally biased region" description="Polar residues" evidence="6">
    <location>
        <begin position="337"/>
        <end position="351"/>
    </location>
</feature>
<comment type="similarity">
    <text evidence="1">Belongs to the APC1 family.</text>
</comment>
<proteinExistence type="inferred from homology"/>
<gene>
    <name evidence="10" type="primary">APC1</name>
    <name evidence="10" type="ORF">Q9L58_004738</name>
</gene>
<evidence type="ECO:0000259" key="7">
    <source>
        <dbReference type="Pfam" id="PF12859"/>
    </source>
</evidence>
<dbReference type="Pfam" id="PF20518">
    <property type="entry name" value="Apc1_MidN"/>
    <property type="match status" value="1"/>
</dbReference>
<feature type="domain" description="Anaphase-promoting complex subunit 1 N-terminal" evidence="7">
    <location>
        <begin position="30"/>
        <end position="232"/>
    </location>
</feature>
<feature type="compositionally biased region" description="Gly residues" evidence="6">
    <location>
        <begin position="360"/>
        <end position="374"/>
    </location>
</feature>
<dbReference type="Pfam" id="PF12859">
    <property type="entry name" value="ANAPC1"/>
    <property type="match status" value="2"/>
</dbReference>
<feature type="domain" description="Anaphase-promoting complex subunit 1 N-terminal" evidence="7">
    <location>
        <begin position="244"/>
        <end position="780"/>
    </location>
</feature>
<evidence type="ECO:0000259" key="9">
    <source>
        <dbReference type="Pfam" id="PF21282"/>
    </source>
</evidence>
<evidence type="ECO:0000256" key="3">
    <source>
        <dbReference type="ARBA" id="ARBA00022737"/>
    </source>
</evidence>
<evidence type="ECO:0000259" key="8">
    <source>
        <dbReference type="Pfam" id="PF20518"/>
    </source>
</evidence>